<gene>
    <name evidence="1" type="ORF">EYF80_019883</name>
</gene>
<accession>A0A4Z2HWV4</accession>
<name>A0A4Z2HWV4_9TELE</name>
<comment type="caution">
    <text evidence="1">The sequence shown here is derived from an EMBL/GenBank/DDBJ whole genome shotgun (WGS) entry which is preliminary data.</text>
</comment>
<evidence type="ECO:0000313" key="2">
    <source>
        <dbReference type="Proteomes" id="UP000314294"/>
    </source>
</evidence>
<dbReference type="Proteomes" id="UP000314294">
    <property type="component" value="Unassembled WGS sequence"/>
</dbReference>
<dbReference type="EMBL" id="SRLO01000170">
    <property type="protein sequence ID" value="TNN69815.1"/>
    <property type="molecule type" value="Genomic_DNA"/>
</dbReference>
<reference evidence="1 2" key="1">
    <citation type="submission" date="2019-03" db="EMBL/GenBank/DDBJ databases">
        <title>First draft genome of Liparis tanakae, snailfish: a comprehensive survey of snailfish specific genes.</title>
        <authorList>
            <person name="Kim W."/>
            <person name="Song I."/>
            <person name="Jeong J.-H."/>
            <person name="Kim D."/>
            <person name="Kim S."/>
            <person name="Ryu S."/>
            <person name="Song J.Y."/>
            <person name="Lee S.K."/>
        </authorList>
    </citation>
    <scope>NUCLEOTIDE SEQUENCE [LARGE SCALE GENOMIC DNA]</scope>
    <source>
        <tissue evidence="1">Muscle</tissue>
    </source>
</reference>
<dbReference type="AlphaFoldDB" id="A0A4Z2HWV4"/>
<proteinExistence type="predicted"/>
<organism evidence="1 2">
    <name type="scientific">Liparis tanakae</name>
    <name type="common">Tanaka's snailfish</name>
    <dbReference type="NCBI Taxonomy" id="230148"/>
    <lineage>
        <taxon>Eukaryota</taxon>
        <taxon>Metazoa</taxon>
        <taxon>Chordata</taxon>
        <taxon>Craniata</taxon>
        <taxon>Vertebrata</taxon>
        <taxon>Euteleostomi</taxon>
        <taxon>Actinopterygii</taxon>
        <taxon>Neopterygii</taxon>
        <taxon>Teleostei</taxon>
        <taxon>Neoteleostei</taxon>
        <taxon>Acanthomorphata</taxon>
        <taxon>Eupercaria</taxon>
        <taxon>Perciformes</taxon>
        <taxon>Cottioidei</taxon>
        <taxon>Cottales</taxon>
        <taxon>Liparidae</taxon>
        <taxon>Liparis</taxon>
    </lineage>
</organism>
<sequence length="89" mass="9776">MEATLNQTTVGGKVWLESELARQQANGQRLGLMTPEAVSQVPLSKVHSQLPPLAVLEKQRTVVIKEQLSGAAYSTQARFTPPCLCWMLN</sequence>
<evidence type="ECO:0000313" key="1">
    <source>
        <dbReference type="EMBL" id="TNN69815.1"/>
    </source>
</evidence>
<protein>
    <submittedName>
        <fullName evidence="1">Uncharacterized protein</fullName>
    </submittedName>
</protein>
<keyword evidence="2" id="KW-1185">Reference proteome</keyword>